<dbReference type="SUPFAM" id="SSF48334">
    <property type="entry name" value="DNA repair protein MutS, domain III"/>
    <property type="match status" value="1"/>
</dbReference>
<dbReference type="PANTHER" id="PTHR11361">
    <property type="entry name" value="DNA MISMATCH REPAIR PROTEIN MUTS FAMILY MEMBER"/>
    <property type="match status" value="1"/>
</dbReference>
<sequence length="527" mass="58560">MPFKVPYKRKRNESAASGQSSRSRQSSGSHTSVAQSSATRSSLPPTVQRRTPRGLQNRTTDGTTRTVPAAASELETLADAEDDADLDALNEVVMAVDLRDRGTVGCSYYLAREEKLYLMEDVRFGGVDIIDTCDQFRLPYLLEVRPSSEFQYEGAKNKLVNLRIGTESGPRVTFIVPGDAHAGEDNYGAGDRGFTGREEQLLRLSGWIDIESRLTVGCAGAVLTYLQRRRAAGYLPRDDNASAMFRVSTIEMFSLSGSMFINTDTLLSLQVMQSESHPHSHNQGPIRASSGSKEGLSVYGLFHHLARTPQGKFLLRQYFLRPTLNISVINERLNTISVFLRPDNAVPFDDLIKNLKSVKNMRMMMVNLRKGVSGGSGKSGGIARGAWSSICQFVYHALKIRDIFQEVAGAERLAIWNKILDKFEGYRFAQIGKRITEVVDFEESTQQHRTVVKTGVDEELDNMKRTYDGIDNLLSEVARHIAEGVPSDLRSDLNVIYFPQIGFLVAMMLDEETGCGVYEGGIADPWE</sequence>
<comment type="similarity">
    <text evidence="1">Belongs to the DNA mismatch repair MutS family.</text>
</comment>
<dbReference type="GO" id="GO:0051026">
    <property type="term" value="P:chiasma assembly"/>
    <property type="evidence" value="ECO:0007669"/>
    <property type="project" value="TreeGrafter"/>
</dbReference>
<gene>
    <name evidence="4" type="ORF">B0A49_08259</name>
</gene>
<dbReference type="FunFam" id="1.10.1420.10:FF:000050">
    <property type="entry name" value="DNA mismatch repair protein Msh5, putative"/>
    <property type="match status" value="1"/>
</dbReference>
<evidence type="ECO:0000259" key="3">
    <source>
        <dbReference type="Pfam" id="PF05192"/>
    </source>
</evidence>
<feature type="compositionally biased region" description="Low complexity" evidence="2">
    <location>
        <begin position="14"/>
        <end position="29"/>
    </location>
</feature>
<dbReference type="EMBL" id="NAJN01001248">
    <property type="protein sequence ID" value="TKA64558.1"/>
    <property type="molecule type" value="Genomic_DNA"/>
</dbReference>
<evidence type="ECO:0000256" key="1">
    <source>
        <dbReference type="ARBA" id="ARBA00006271"/>
    </source>
</evidence>
<accession>A0A4U0WPG9</accession>
<feature type="compositionally biased region" description="Basic residues" evidence="2">
    <location>
        <begin position="1"/>
        <end position="11"/>
    </location>
</feature>
<dbReference type="Proteomes" id="UP000308768">
    <property type="component" value="Unassembled WGS sequence"/>
</dbReference>
<dbReference type="PANTHER" id="PTHR11361:SF20">
    <property type="entry name" value="MUTS PROTEIN HOMOLOG 5"/>
    <property type="match status" value="1"/>
</dbReference>
<evidence type="ECO:0000256" key="2">
    <source>
        <dbReference type="SAM" id="MobiDB-lite"/>
    </source>
</evidence>
<dbReference type="InterPro" id="IPR036187">
    <property type="entry name" value="DNA_mismatch_repair_MutS_sf"/>
</dbReference>
<proteinExistence type="inferred from homology"/>
<dbReference type="AlphaFoldDB" id="A0A4U0WPG9"/>
<feature type="non-terminal residue" evidence="4">
    <location>
        <position position="527"/>
    </location>
</feature>
<feature type="region of interest" description="Disordered" evidence="2">
    <location>
        <begin position="1"/>
        <end position="67"/>
    </location>
</feature>
<dbReference type="GO" id="GO:0006298">
    <property type="term" value="P:mismatch repair"/>
    <property type="evidence" value="ECO:0007669"/>
    <property type="project" value="InterPro"/>
</dbReference>
<dbReference type="STRING" id="331657.A0A4U0WPG9"/>
<dbReference type="OrthoDB" id="29596at2759"/>
<protein>
    <recommendedName>
        <fullName evidence="3">DNA mismatch repair protein MutS core domain-containing protein</fullName>
    </recommendedName>
</protein>
<dbReference type="GO" id="GO:0005634">
    <property type="term" value="C:nucleus"/>
    <property type="evidence" value="ECO:0007669"/>
    <property type="project" value="TreeGrafter"/>
</dbReference>
<dbReference type="GO" id="GO:0030983">
    <property type="term" value="F:mismatched DNA binding"/>
    <property type="evidence" value="ECO:0007669"/>
    <property type="project" value="InterPro"/>
</dbReference>
<feature type="domain" description="DNA mismatch repair protein MutS core" evidence="3">
    <location>
        <begin position="265"/>
        <end position="481"/>
    </location>
</feature>
<reference evidence="4 5" key="1">
    <citation type="submission" date="2017-03" db="EMBL/GenBank/DDBJ databases">
        <title>Genomes of endolithic fungi from Antarctica.</title>
        <authorList>
            <person name="Coleine C."/>
            <person name="Masonjones S."/>
            <person name="Stajich J.E."/>
        </authorList>
    </citation>
    <scope>NUCLEOTIDE SEQUENCE [LARGE SCALE GENOMIC DNA]</scope>
    <source>
        <strain evidence="4 5">CCFEE 5187</strain>
    </source>
</reference>
<organism evidence="4 5">
    <name type="scientific">Cryomyces minteri</name>
    <dbReference type="NCBI Taxonomy" id="331657"/>
    <lineage>
        <taxon>Eukaryota</taxon>
        <taxon>Fungi</taxon>
        <taxon>Dikarya</taxon>
        <taxon>Ascomycota</taxon>
        <taxon>Pezizomycotina</taxon>
        <taxon>Dothideomycetes</taxon>
        <taxon>Dothideomycetes incertae sedis</taxon>
        <taxon>Cryomyces</taxon>
    </lineage>
</organism>
<evidence type="ECO:0000313" key="5">
    <source>
        <dbReference type="Proteomes" id="UP000308768"/>
    </source>
</evidence>
<name>A0A4U0WPG9_9PEZI</name>
<comment type="caution">
    <text evidence="4">The sequence shown here is derived from an EMBL/GenBank/DDBJ whole genome shotgun (WGS) entry which is preliminary data.</text>
</comment>
<evidence type="ECO:0000313" key="4">
    <source>
        <dbReference type="EMBL" id="TKA64558.1"/>
    </source>
</evidence>
<dbReference type="GO" id="GO:0140664">
    <property type="term" value="F:ATP-dependent DNA damage sensor activity"/>
    <property type="evidence" value="ECO:0007669"/>
    <property type="project" value="InterPro"/>
</dbReference>
<dbReference type="GO" id="GO:0005524">
    <property type="term" value="F:ATP binding"/>
    <property type="evidence" value="ECO:0007669"/>
    <property type="project" value="InterPro"/>
</dbReference>
<dbReference type="Gene3D" id="1.10.1420.10">
    <property type="match status" value="1"/>
</dbReference>
<dbReference type="InterPro" id="IPR007696">
    <property type="entry name" value="DNA_mismatch_repair_MutS_core"/>
</dbReference>
<keyword evidence="5" id="KW-1185">Reference proteome</keyword>
<dbReference type="Pfam" id="PF05192">
    <property type="entry name" value="MutS_III"/>
    <property type="match status" value="1"/>
</dbReference>
<dbReference type="InterPro" id="IPR045076">
    <property type="entry name" value="MutS"/>
</dbReference>
<feature type="compositionally biased region" description="Polar residues" evidence="2">
    <location>
        <begin position="30"/>
        <end position="66"/>
    </location>
</feature>